<keyword evidence="2" id="KW-1185">Reference proteome</keyword>
<accession>A0A385EDI7</accession>
<sequence>MDKAQRIRLAIDTARPAWIEKTVSGDQYIVVTKGTLFPLTRSVLHRSFKTRAGASNLARREGFTILDGDCPFDPPTDEQIKAYHDRDREKRNAAEQVMQELDVSFTEAWRALSNLEAKGLILFGGPK</sequence>
<reference evidence="1 2" key="2">
    <citation type="submission" date="2018-09" db="EMBL/GenBank/DDBJ databases">
        <title>Giant CbK-like Caulobacter bacteriophages have genetically divergent genomes.</title>
        <authorList>
            <person name="Wilson K."/>
            <person name="Ely B."/>
        </authorList>
    </citation>
    <scope>NUCLEOTIDE SEQUENCE [LARGE SCALE GENOMIC DNA]</scope>
</reference>
<dbReference type="EMBL" id="MH588545">
    <property type="protein sequence ID" value="AXQ68887.1"/>
    <property type="molecule type" value="Genomic_DNA"/>
</dbReference>
<proteinExistence type="predicted"/>
<gene>
    <name evidence="1" type="ORF">CcrPW_gp348</name>
</gene>
<evidence type="ECO:0000313" key="1">
    <source>
        <dbReference type="EMBL" id="AXQ68887.1"/>
    </source>
</evidence>
<protein>
    <submittedName>
        <fullName evidence="1">Uncharacterized protein</fullName>
    </submittedName>
</protein>
<reference evidence="2" key="1">
    <citation type="submission" date="2018-07" db="EMBL/GenBank/DDBJ databases">
        <title>Giant CbK-like Caulobacter bacteriophages have genetically divergent genomes.</title>
        <authorList>
            <person name="Wilson K.M."/>
            <person name="Ely B."/>
        </authorList>
    </citation>
    <scope>NUCLEOTIDE SEQUENCE [LARGE SCALE GENOMIC DNA]</scope>
</reference>
<organism evidence="1 2">
    <name type="scientific">Caulobacter phage CcrPW</name>
    <dbReference type="NCBI Taxonomy" id="2283271"/>
    <lineage>
        <taxon>Viruses</taxon>
        <taxon>Duplodnaviria</taxon>
        <taxon>Heunggongvirae</taxon>
        <taxon>Uroviricota</taxon>
        <taxon>Caudoviricetes</taxon>
        <taxon>Jeanschmidtviridae</taxon>
        <taxon>Colossusvirus</taxon>
        <taxon>Colossusvirus PW</taxon>
    </lineage>
</organism>
<name>A0A385EDI7_9CAUD</name>
<evidence type="ECO:0000313" key="2">
    <source>
        <dbReference type="Proteomes" id="UP000259026"/>
    </source>
</evidence>
<dbReference type="Proteomes" id="UP000259026">
    <property type="component" value="Segment"/>
</dbReference>